<protein>
    <recommendedName>
        <fullName evidence="3">Sulfotransferase</fullName>
        <ecNumber evidence="3">2.8.2.-</ecNumber>
    </recommendedName>
</protein>
<organism evidence="5 6">
    <name type="scientific">Rhynchospora tenuis</name>
    <dbReference type="NCBI Taxonomy" id="198213"/>
    <lineage>
        <taxon>Eukaryota</taxon>
        <taxon>Viridiplantae</taxon>
        <taxon>Streptophyta</taxon>
        <taxon>Embryophyta</taxon>
        <taxon>Tracheophyta</taxon>
        <taxon>Spermatophyta</taxon>
        <taxon>Magnoliopsida</taxon>
        <taxon>Liliopsida</taxon>
        <taxon>Poales</taxon>
        <taxon>Cyperaceae</taxon>
        <taxon>Cyperoideae</taxon>
        <taxon>Rhynchosporeae</taxon>
        <taxon>Rhynchospora</taxon>
    </lineage>
</organism>
<evidence type="ECO:0000313" key="6">
    <source>
        <dbReference type="Proteomes" id="UP001210211"/>
    </source>
</evidence>
<reference evidence="5 6" key="1">
    <citation type="journal article" date="2022" name="Cell">
        <title>Repeat-based holocentromeres influence genome architecture and karyotype evolution.</title>
        <authorList>
            <person name="Hofstatter P.G."/>
            <person name="Thangavel G."/>
            <person name="Lux T."/>
            <person name="Neumann P."/>
            <person name="Vondrak T."/>
            <person name="Novak P."/>
            <person name="Zhang M."/>
            <person name="Costa L."/>
            <person name="Castellani M."/>
            <person name="Scott A."/>
            <person name="Toegelov H."/>
            <person name="Fuchs J."/>
            <person name="Mata-Sucre Y."/>
            <person name="Dias Y."/>
            <person name="Vanzela A.L.L."/>
            <person name="Huettel B."/>
            <person name="Almeida C.C.S."/>
            <person name="Simkova H."/>
            <person name="Souza G."/>
            <person name="Pedrosa-Harand A."/>
            <person name="Macas J."/>
            <person name="Mayer K.F.X."/>
            <person name="Houben A."/>
            <person name="Marques A."/>
        </authorList>
    </citation>
    <scope>NUCLEOTIDE SEQUENCE [LARGE SCALE GENOMIC DNA]</scope>
    <source>
        <strain evidence="5">RhyTen1mFocal</strain>
    </source>
</reference>
<dbReference type="SUPFAM" id="SSF52540">
    <property type="entry name" value="P-loop containing nucleoside triphosphate hydrolases"/>
    <property type="match status" value="1"/>
</dbReference>
<keyword evidence="2 3" id="KW-0808">Transferase</keyword>
<dbReference type="GO" id="GO:0008146">
    <property type="term" value="F:sulfotransferase activity"/>
    <property type="evidence" value="ECO:0007669"/>
    <property type="project" value="InterPro"/>
</dbReference>
<dbReference type="EMBL" id="JAMRDG010000001">
    <property type="protein sequence ID" value="KAJ3709093.1"/>
    <property type="molecule type" value="Genomic_DNA"/>
</dbReference>
<accession>A0AAD6F1W0</accession>
<proteinExistence type="inferred from homology"/>
<dbReference type="PANTHER" id="PTHR11783">
    <property type="entry name" value="SULFOTRANSFERASE SULT"/>
    <property type="match status" value="1"/>
</dbReference>
<dbReference type="AlphaFoldDB" id="A0AAD6F1W0"/>
<evidence type="ECO:0000256" key="2">
    <source>
        <dbReference type="ARBA" id="ARBA00022679"/>
    </source>
</evidence>
<dbReference type="Pfam" id="PF00685">
    <property type="entry name" value="Sulfotransfer_1"/>
    <property type="match status" value="1"/>
</dbReference>
<name>A0AAD6F1W0_9POAL</name>
<comment type="caution">
    <text evidence="5">The sequence shown here is derived from an EMBL/GenBank/DDBJ whole genome shotgun (WGS) entry which is preliminary data.</text>
</comment>
<evidence type="ECO:0000313" key="5">
    <source>
        <dbReference type="EMBL" id="KAJ3709093.1"/>
    </source>
</evidence>
<evidence type="ECO:0000256" key="3">
    <source>
        <dbReference type="RuleBase" id="RU361155"/>
    </source>
</evidence>
<keyword evidence="6" id="KW-1185">Reference proteome</keyword>
<dbReference type="EC" id="2.8.2.-" evidence="3"/>
<gene>
    <name evidence="5" type="ORF">LUZ61_012798</name>
</gene>
<dbReference type="InterPro" id="IPR027417">
    <property type="entry name" value="P-loop_NTPase"/>
</dbReference>
<dbReference type="Gene3D" id="3.40.50.300">
    <property type="entry name" value="P-loop containing nucleotide triphosphate hydrolases"/>
    <property type="match status" value="1"/>
</dbReference>
<feature type="domain" description="Sulfotransferase" evidence="4">
    <location>
        <begin position="84"/>
        <end position="344"/>
    </location>
</feature>
<comment type="similarity">
    <text evidence="1 3">Belongs to the sulfotransferase 1 family.</text>
</comment>
<dbReference type="Proteomes" id="UP001210211">
    <property type="component" value="Unassembled WGS sequence"/>
</dbReference>
<evidence type="ECO:0000256" key="1">
    <source>
        <dbReference type="ARBA" id="ARBA00005771"/>
    </source>
</evidence>
<evidence type="ECO:0000259" key="4">
    <source>
        <dbReference type="Pfam" id="PF00685"/>
    </source>
</evidence>
<sequence>MASYDNVPHADFPIPYKTIEETNSHLIEKPTQEHDALIATLPLQPFIKRPFTFTHPFRLYKGVWISEFLLRGALTMQQHFKSRPTDLFLASSPKSGTTWLKALIFATLTRNNYPLDQHPLRTHNPHQCLPHLEREFANGRSQIIEVIPSPRVMSTHLPYSLLSESIINSGCQIVYVWRDPKDVLVSLWFFVQKIMGGADKVATFDQFYDLFCQGVHSQGPIWNHVLGYWEESKRRSEKVLFLKYEHILQEPVKHAKQLAHFIGCPYTEAEENNGVVEQVVELCSIKMLKDLDVNKGGNRGTSDGPISHAYYFRKGEAGDWKSHMTQEMAERLDAIIGDKFKGSGLQI</sequence>
<dbReference type="InterPro" id="IPR000863">
    <property type="entry name" value="Sulfotransferase_dom"/>
</dbReference>